<protein>
    <recommendedName>
        <fullName evidence="3">HTH araC/xylS-type domain-containing protein</fullName>
    </recommendedName>
</protein>
<evidence type="ECO:0000256" key="1">
    <source>
        <dbReference type="ARBA" id="ARBA00023015"/>
    </source>
</evidence>
<keyword evidence="2" id="KW-0804">Transcription</keyword>
<evidence type="ECO:0000256" key="2">
    <source>
        <dbReference type="ARBA" id="ARBA00023163"/>
    </source>
</evidence>
<dbReference type="Gene3D" id="1.10.10.60">
    <property type="entry name" value="Homeodomain-like"/>
    <property type="match status" value="1"/>
</dbReference>
<dbReference type="PANTHER" id="PTHR47893:SF1">
    <property type="entry name" value="REGULATORY PROTEIN PCHR"/>
    <property type="match status" value="1"/>
</dbReference>
<dbReference type="OrthoDB" id="6670788at2"/>
<dbReference type="RefSeq" id="WP_116302374.1">
    <property type="nucleotide sequence ID" value="NZ_NFZV01000010.1"/>
</dbReference>
<name>A0A3E0X0D8_9GAMM</name>
<evidence type="ECO:0000313" key="4">
    <source>
        <dbReference type="EMBL" id="RFA38645.1"/>
    </source>
</evidence>
<keyword evidence="1" id="KW-0805">Transcription regulation</keyword>
<dbReference type="PROSITE" id="PS01124">
    <property type="entry name" value="HTH_ARAC_FAMILY_2"/>
    <property type="match status" value="1"/>
</dbReference>
<accession>A0A3E0X0D8</accession>
<dbReference type="InterPro" id="IPR018060">
    <property type="entry name" value="HTH_AraC"/>
</dbReference>
<reference evidence="5" key="1">
    <citation type="submission" date="2017-05" db="EMBL/GenBank/DDBJ databases">
        <authorList>
            <person name="Sharma S."/>
            <person name="Sidhu C."/>
            <person name="Pinnaka A.K."/>
        </authorList>
    </citation>
    <scope>NUCLEOTIDE SEQUENCE [LARGE SCALE GENOMIC DNA]</scope>
    <source>
        <strain evidence="5">AK93</strain>
    </source>
</reference>
<dbReference type="SMART" id="SM00342">
    <property type="entry name" value="HTH_ARAC"/>
    <property type="match status" value="1"/>
</dbReference>
<evidence type="ECO:0000259" key="3">
    <source>
        <dbReference type="PROSITE" id="PS01124"/>
    </source>
</evidence>
<gene>
    <name evidence="4" type="ORF">CAL65_04760</name>
</gene>
<dbReference type="GO" id="GO:0003700">
    <property type="term" value="F:DNA-binding transcription factor activity"/>
    <property type="evidence" value="ECO:0007669"/>
    <property type="project" value="InterPro"/>
</dbReference>
<sequence length="335" mass="37222">MLNLNRGNDEPRGRALSGEQVKLSGETFGSGYEISGSRPESSIFSGTLRAAKLRDGLLVHCADLCDLADTKIELLLHPVLSIELILRSEADIFFDNRPLKLRGTLSNGKENPRGVLISLTDPVRFRRQARAGNRERKVSILLSKSWLAQDSHNLLTDSELGRLYRRRLTIAEWQPSPRAIALAGQMLQPAALTPLLERMYLESRAIELAAEALSQLGRQPVQMPTRLKPRDYRRMLSLREYLDSGEAASASLPKLAAQVNVSVNTLQRHFKAAFGLTVFDYLREQNLQRARAALEQGGVSVAEAAEIAGYNSAANFATAYKRRFSIAPKESRARL</sequence>
<dbReference type="Pfam" id="PF12833">
    <property type="entry name" value="HTH_18"/>
    <property type="match status" value="1"/>
</dbReference>
<comment type="caution">
    <text evidence="4">The sequence shown here is derived from an EMBL/GenBank/DDBJ whole genome shotgun (WGS) entry which is preliminary data.</text>
</comment>
<dbReference type="Proteomes" id="UP000256763">
    <property type="component" value="Unassembled WGS sequence"/>
</dbReference>
<dbReference type="EMBL" id="NFZW01000003">
    <property type="protein sequence ID" value="RFA38645.1"/>
    <property type="molecule type" value="Genomic_DNA"/>
</dbReference>
<keyword evidence="5" id="KW-1185">Reference proteome</keyword>
<dbReference type="InterPro" id="IPR053142">
    <property type="entry name" value="PchR_regulatory_protein"/>
</dbReference>
<dbReference type="AlphaFoldDB" id="A0A3E0X0D8"/>
<feature type="domain" description="HTH araC/xylS-type" evidence="3">
    <location>
        <begin position="236"/>
        <end position="334"/>
    </location>
</feature>
<dbReference type="SUPFAM" id="SSF46689">
    <property type="entry name" value="Homeodomain-like"/>
    <property type="match status" value="2"/>
</dbReference>
<dbReference type="GO" id="GO:0043565">
    <property type="term" value="F:sequence-specific DNA binding"/>
    <property type="evidence" value="ECO:0007669"/>
    <property type="project" value="InterPro"/>
</dbReference>
<dbReference type="PANTHER" id="PTHR47893">
    <property type="entry name" value="REGULATORY PROTEIN PCHR"/>
    <property type="match status" value="1"/>
</dbReference>
<organism evidence="4 5">
    <name type="scientific">Alkalilimnicola ehrlichii</name>
    <dbReference type="NCBI Taxonomy" id="351052"/>
    <lineage>
        <taxon>Bacteria</taxon>
        <taxon>Pseudomonadati</taxon>
        <taxon>Pseudomonadota</taxon>
        <taxon>Gammaproteobacteria</taxon>
        <taxon>Chromatiales</taxon>
        <taxon>Ectothiorhodospiraceae</taxon>
        <taxon>Alkalilimnicola</taxon>
    </lineage>
</organism>
<proteinExistence type="predicted"/>
<evidence type="ECO:0000313" key="5">
    <source>
        <dbReference type="Proteomes" id="UP000256763"/>
    </source>
</evidence>
<dbReference type="InterPro" id="IPR009057">
    <property type="entry name" value="Homeodomain-like_sf"/>
</dbReference>